<keyword evidence="1" id="KW-0472">Membrane</keyword>
<dbReference type="GO" id="GO:0016747">
    <property type="term" value="F:acyltransferase activity, transferring groups other than amino-acyl groups"/>
    <property type="evidence" value="ECO:0007669"/>
    <property type="project" value="InterPro"/>
</dbReference>
<gene>
    <name evidence="3" type="ORF">PMAYCL1PPCAC_32454</name>
</gene>
<dbReference type="InterPro" id="IPR002656">
    <property type="entry name" value="Acyl_transf_3_dom"/>
</dbReference>
<feature type="transmembrane region" description="Helical" evidence="1">
    <location>
        <begin position="291"/>
        <end position="313"/>
    </location>
</feature>
<dbReference type="InterPro" id="IPR052728">
    <property type="entry name" value="O2_lipid_transport_reg"/>
</dbReference>
<accession>A0AAN5DHW8</accession>
<dbReference type="PANTHER" id="PTHR11161">
    <property type="entry name" value="O-ACYLTRANSFERASE"/>
    <property type="match status" value="1"/>
</dbReference>
<keyword evidence="1" id="KW-0812">Transmembrane</keyword>
<feature type="transmembrane region" description="Helical" evidence="1">
    <location>
        <begin position="259"/>
        <end position="279"/>
    </location>
</feature>
<feature type="transmembrane region" description="Helical" evidence="1">
    <location>
        <begin position="213"/>
        <end position="234"/>
    </location>
</feature>
<dbReference type="Proteomes" id="UP001328107">
    <property type="component" value="Unassembled WGS sequence"/>
</dbReference>
<evidence type="ECO:0000259" key="2">
    <source>
        <dbReference type="Pfam" id="PF01757"/>
    </source>
</evidence>
<evidence type="ECO:0000313" key="3">
    <source>
        <dbReference type="EMBL" id="GMR62259.1"/>
    </source>
</evidence>
<dbReference type="AlphaFoldDB" id="A0AAN5DHW8"/>
<feature type="transmembrane region" description="Helical" evidence="1">
    <location>
        <begin position="358"/>
        <end position="385"/>
    </location>
</feature>
<name>A0AAN5DHW8_9BILA</name>
<feature type="transmembrane region" description="Helical" evidence="1">
    <location>
        <begin position="65"/>
        <end position="89"/>
    </location>
</feature>
<comment type="caution">
    <text evidence="3">The sequence shown here is derived from an EMBL/GenBank/DDBJ whole genome shotgun (WGS) entry which is preliminary data.</text>
</comment>
<evidence type="ECO:0000313" key="4">
    <source>
        <dbReference type="Proteomes" id="UP001328107"/>
    </source>
</evidence>
<organism evidence="3 4">
    <name type="scientific">Pristionchus mayeri</name>
    <dbReference type="NCBI Taxonomy" id="1317129"/>
    <lineage>
        <taxon>Eukaryota</taxon>
        <taxon>Metazoa</taxon>
        <taxon>Ecdysozoa</taxon>
        <taxon>Nematoda</taxon>
        <taxon>Chromadorea</taxon>
        <taxon>Rhabditida</taxon>
        <taxon>Rhabditina</taxon>
        <taxon>Diplogasteromorpha</taxon>
        <taxon>Diplogasteroidea</taxon>
        <taxon>Neodiplogasteridae</taxon>
        <taxon>Pristionchus</taxon>
    </lineage>
</organism>
<feature type="transmembrane region" description="Helical" evidence="1">
    <location>
        <begin position="184"/>
        <end position="206"/>
    </location>
</feature>
<feature type="non-terminal residue" evidence="3">
    <location>
        <position position="398"/>
    </location>
</feature>
<feature type="transmembrane region" description="Helical" evidence="1">
    <location>
        <begin position="120"/>
        <end position="137"/>
    </location>
</feature>
<dbReference type="PANTHER" id="PTHR11161:SF0">
    <property type="entry name" value="O-ACYLTRANSFERASE LIKE PROTEIN"/>
    <property type="match status" value="1"/>
</dbReference>
<reference evidence="4" key="1">
    <citation type="submission" date="2022-10" db="EMBL/GenBank/DDBJ databases">
        <title>Genome assembly of Pristionchus species.</title>
        <authorList>
            <person name="Yoshida K."/>
            <person name="Sommer R.J."/>
        </authorList>
    </citation>
    <scope>NUCLEOTIDE SEQUENCE [LARGE SCALE GENOMIC DNA]</scope>
    <source>
        <strain evidence="4">RS5460</strain>
    </source>
</reference>
<feature type="transmembrane region" description="Helical" evidence="1">
    <location>
        <begin position="333"/>
        <end position="351"/>
    </location>
</feature>
<sequence length="398" mass="45964">MAFSLPRNSQRVFSLQREPDALLCLDALRFISFTWVASLHSVLFAAEADNAMQVFRESDYFFSSIILNAVWSVDTFFLISGLLVSYMFFKVASLSHCKVHKDPEHASSRRNWILYYVHRWLRLTPAYLLFIGIYVTWTPRMHGAWAIGTAQNTSYYVERCEDTWWMNVLYIQNFQSMNDMCYSISWFLSVDMQLYWIAPLFLLAIYYSWKTGFAAVLGGILLSTAAIVFLTAHFDLPATAFVIKEIGNVDFVSHIYVKPWTRCIPYLTGILCGYIIIQVQKKDIDIRRPKLMELIVCWLLAIASALTVIFSVYDYARGPVKTLLEHPLWYPLGRLSYCAYLTHWFLLHYLLNLGDGAVHFVAVSFQYLTITIPVVFLSSMLALVWTCLVEIPFMSIEG</sequence>
<keyword evidence="4" id="KW-1185">Reference proteome</keyword>
<protein>
    <recommendedName>
        <fullName evidence="2">Acyltransferase 3 domain-containing protein</fullName>
    </recommendedName>
</protein>
<keyword evidence="1" id="KW-1133">Transmembrane helix</keyword>
<evidence type="ECO:0000256" key="1">
    <source>
        <dbReference type="SAM" id="Phobius"/>
    </source>
</evidence>
<proteinExistence type="predicted"/>
<dbReference type="EMBL" id="BTRK01000006">
    <property type="protein sequence ID" value="GMR62259.1"/>
    <property type="molecule type" value="Genomic_DNA"/>
</dbReference>
<feature type="transmembrane region" description="Helical" evidence="1">
    <location>
        <begin position="21"/>
        <end position="45"/>
    </location>
</feature>
<feature type="domain" description="Acyltransferase 3" evidence="2">
    <location>
        <begin position="24"/>
        <end position="318"/>
    </location>
</feature>
<dbReference type="Pfam" id="PF01757">
    <property type="entry name" value="Acyl_transf_3"/>
    <property type="match status" value="1"/>
</dbReference>